<protein>
    <submittedName>
        <fullName evidence="2">Uncharacterized protein</fullName>
    </submittedName>
</protein>
<feature type="compositionally biased region" description="Basic and acidic residues" evidence="1">
    <location>
        <begin position="123"/>
        <end position="137"/>
    </location>
</feature>
<organism evidence="2 3">
    <name type="scientific">Rhipicephalus sanguineus</name>
    <name type="common">Brown dog tick</name>
    <name type="synonym">Ixodes sanguineus</name>
    <dbReference type="NCBI Taxonomy" id="34632"/>
    <lineage>
        <taxon>Eukaryota</taxon>
        <taxon>Metazoa</taxon>
        <taxon>Ecdysozoa</taxon>
        <taxon>Arthropoda</taxon>
        <taxon>Chelicerata</taxon>
        <taxon>Arachnida</taxon>
        <taxon>Acari</taxon>
        <taxon>Parasitiformes</taxon>
        <taxon>Ixodida</taxon>
        <taxon>Ixodoidea</taxon>
        <taxon>Ixodidae</taxon>
        <taxon>Rhipicephalinae</taxon>
        <taxon>Rhipicephalus</taxon>
        <taxon>Rhipicephalus</taxon>
    </lineage>
</organism>
<evidence type="ECO:0000313" key="3">
    <source>
        <dbReference type="Proteomes" id="UP000821837"/>
    </source>
</evidence>
<accession>A0A9D4Q1E5</accession>
<sequence>MRRGSGSEDESVQGNPQGVVAPGSQRNERFGDLTPERRLEELRAEMEKLSRVISGSARDSELAYGRQDRCGKVQKLEFESPVFEAQGEIATMEGVITQAVVRSGDDEGPQGSRASPGETQAAGKKETSAAEGFRGKEQAGSTLQ</sequence>
<comment type="caution">
    <text evidence="2">The sequence shown here is derived from an EMBL/GenBank/DDBJ whole genome shotgun (WGS) entry which is preliminary data.</text>
</comment>
<reference evidence="2" key="1">
    <citation type="journal article" date="2020" name="Cell">
        <title>Large-Scale Comparative Analyses of Tick Genomes Elucidate Their Genetic Diversity and Vector Capacities.</title>
        <authorList>
            <consortium name="Tick Genome and Microbiome Consortium (TIGMIC)"/>
            <person name="Jia N."/>
            <person name="Wang J."/>
            <person name="Shi W."/>
            <person name="Du L."/>
            <person name="Sun Y."/>
            <person name="Zhan W."/>
            <person name="Jiang J.F."/>
            <person name="Wang Q."/>
            <person name="Zhang B."/>
            <person name="Ji P."/>
            <person name="Bell-Sakyi L."/>
            <person name="Cui X.M."/>
            <person name="Yuan T.T."/>
            <person name="Jiang B.G."/>
            <person name="Yang W.F."/>
            <person name="Lam T.T."/>
            <person name="Chang Q.C."/>
            <person name="Ding S.J."/>
            <person name="Wang X.J."/>
            <person name="Zhu J.G."/>
            <person name="Ruan X.D."/>
            <person name="Zhao L."/>
            <person name="Wei J.T."/>
            <person name="Ye R.Z."/>
            <person name="Que T.C."/>
            <person name="Du C.H."/>
            <person name="Zhou Y.H."/>
            <person name="Cheng J.X."/>
            <person name="Dai P.F."/>
            <person name="Guo W.B."/>
            <person name="Han X.H."/>
            <person name="Huang E.J."/>
            <person name="Li L.F."/>
            <person name="Wei W."/>
            <person name="Gao Y.C."/>
            <person name="Liu J.Z."/>
            <person name="Shao H.Z."/>
            <person name="Wang X."/>
            <person name="Wang C.C."/>
            <person name="Yang T.C."/>
            <person name="Huo Q.B."/>
            <person name="Li W."/>
            <person name="Chen H.Y."/>
            <person name="Chen S.E."/>
            <person name="Zhou L.G."/>
            <person name="Ni X.B."/>
            <person name="Tian J.H."/>
            <person name="Sheng Y."/>
            <person name="Liu T."/>
            <person name="Pan Y.S."/>
            <person name="Xia L.Y."/>
            <person name="Li J."/>
            <person name="Zhao F."/>
            <person name="Cao W.C."/>
        </authorList>
    </citation>
    <scope>NUCLEOTIDE SEQUENCE</scope>
    <source>
        <strain evidence="2">Rsan-2018</strain>
    </source>
</reference>
<name>A0A9D4Q1E5_RHISA</name>
<reference evidence="2" key="2">
    <citation type="submission" date="2021-09" db="EMBL/GenBank/DDBJ databases">
        <authorList>
            <person name="Jia N."/>
            <person name="Wang J."/>
            <person name="Shi W."/>
            <person name="Du L."/>
            <person name="Sun Y."/>
            <person name="Zhan W."/>
            <person name="Jiang J."/>
            <person name="Wang Q."/>
            <person name="Zhang B."/>
            <person name="Ji P."/>
            <person name="Sakyi L.B."/>
            <person name="Cui X."/>
            <person name="Yuan T."/>
            <person name="Jiang B."/>
            <person name="Yang W."/>
            <person name="Lam T.T.-Y."/>
            <person name="Chang Q."/>
            <person name="Ding S."/>
            <person name="Wang X."/>
            <person name="Zhu J."/>
            <person name="Ruan X."/>
            <person name="Zhao L."/>
            <person name="Wei J."/>
            <person name="Que T."/>
            <person name="Du C."/>
            <person name="Cheng J."/>
            <person name="Dai P."/>
            <person name="Han X."/>
            <person name="Huang E."/>
            <person name="Gao Y."/>
            <person name="Liu J."/>
            <person name="Shao H."/>
            <person name="Ye R."/>
            <person name="Li L."/>
            <person name="Wei W."/>
            <person name="Wang X."/>
            <person name="Wang C."/>
            <person name="Huo Q."/>
            <person name="Li W."/>
            <person name="Guo W."/>
            <person name="Chen H."/>
            <person name="Chen S."/>
            <person name="Zhou L."/>
            <person name="Zhou L."/>
            <person name="Ni X."/>
            <person name="Tian J."/>
            <person name="Zhou Y."/>
            <person name="Sheng Y."/>
            <person name="Liu T."/>
            <person name="Pan Y."/>
            <person name="Xia L."/>
            <person name="Li J."/>
            <person name="Zhao F."/>
            <person name="Cao W."/>
        </authorList>
    </citation>
    <scope>NUCLEOTIDE SEQUENCE</scope>
    <source>
        <strain evidence="2">Rsan-2018</strain>
        <tissue evidence="2">Larvae</tissue>
    </source>
</reference>
<evidence type="ECO:0000256" key="1">
    <source>
        <dbReference type="SAM" id="MobiDB-lite"/>
    </source>
</evidence>
<feature type="region of interest" description="Disordered" evidence="1">
    <location>
        <begin position="101"/>
        <end position="144"/>
    </location>
</feature>
<dbReference type="EMBL" id="JABSTV010001249">
    <property type="protein sequence ID" value="KAH7962735.1"/>
    <property type="molecule type" value="Genomic_DNA"/>
</dbReference>
<dbReference type="Proteomes" id="UP000821837">
    <property type="component" value="Chromosome 3"/>
</dbReference>
<evidence type="ECO:0000313" key="2">
    <source>
        <dbReference type="EMBL" id="KAH7962735.1"/>
    </source>
</evidence>
<proteinExistence type="predicted"/>
<keyword evidence="3" id="KW-1185">Reference proteome</keyword>
<dbReference type="AlphaFoldDB" id="A0A9D4Q1E5"/>
<feature type="compositionally biased region" description="Basic and acidic residues" evidence="1">
    <location>
        <begin position="26"/>
        <end position="37"/>
    </location>
</feature>
<feature type="region of interest" description="Disordered" evidence="1">
    <location>
        <begin position="1"/>
        <end position="37"/>
    </location>
</feature>
<gene>
    <name evidence="2" type="ORF">HPB52_017724</name>
</gene>